<feature type="domain" description="HTH gntR-type" evidence="4">
    <location>
        <begin position="10"/>
        <end position="77"/>
    </location>
</feature>
<evidence type="ECO:0000259" key="4">
    <source>
        <dbReference type="PROSITE" id="PS50949"/>
    </source>
</evidence>
<dbReference type="STRING" id="1459.AF332_27815"/>
<evidence type="ECO:0000256" key="3">
    <source>
        <dbReference type="ARBA" id="ARBA00023163"/>
    </source>
</evidence>
<gene>
    <name evidence="5" type="ORF">AF332_27815</name>
</gene>
<keyword evidence="2" id="KW-0238">DNA-binding</keyword>
<evidence type="ECO:0000256" key="2">
    <source>
        <dbReference type="ARBA" id="ARBA00023125"/>
    </source>
</evidence>
<dbReference type="GO" id="GO:0003700">
    <property type="term" value="F:DNA-binding transcription factor activity"/>
    <property type="evidence" value="ECO:0007669"/>
    <property type="project" value="InterPro"/>
</dbReference>
<dbReference type="PANTHER" id="PTHR43537">
    <property type="entry name" value="TRANSCRIPTIONAL REGULATOR, GNTR FAMILY"/>
    <property type="match status" value="1"/>
</dbReference>
<dbReference type="Gene3D" id="1.20.120.530">
    <property type="entry name" value="GntR ligand-binding domain-like"/>
    <property type="match status" value="1"/>
</dbReference>
<name>A0A0M0G183_SPOGL</name>
<dbReference type="SMART" id="SM00345">
    <property type="entry name" value="HTH_GNTR"/>
    <property type="match status" value="1"/>
</dbReference>
<dbReference type="Pfam" id="PF07729">
    <property type="entry name" value="FCD"/>
    <property type="match status" value="1"/>
</dbReference>
<sequence>MNMNAFTDKKSLSSDLVMYIKEKLLTGQLKPGDRIVETKMAKELGISQTPLREAIHQLVGEGIVSIIPNKGTSIRELTPKDIFEIYSLRADLESLAFKLALFNRKPHDIRHLEMCLEKMKQKVNSDSVDSLSEETTHIHTYINQLSQHSHLIEVISSISFKVALVNSRLRGKYSKQYEWEEHAKLIKVFIEGDPKQVEQEVKSHIYRAYCVFTDAFVTEKVEDCDFWRVL</sequence>
<evidence type="ECO:0000256" key="1">
    <source>
        <dbReference type="ARBA" id="ARBA00023015"/>
    </source>
</evidence>
<dbReference type="PROSITE" id="PS50949">
    <property type="entry name" value="HTH_GNTR"/>
    <property type="match status" value="1"/>
</dbReference>
<keyword evidence="1" id="KW-0805">Transcription regulation</keyword>
<evidence type="ECO:0000313" key="6">
    <source>
        <dbReference type="Proteomes" id="UP000037109"/>
    </source>
</evidence>
<protein>
    <recommendedName>
        <fullName evidence="4">HTH gntR-type domain-containing protein</fullName>
    </recommendedName>
</protein>
<dbReference type="PANTHER" id="PTHR43537:SF24">
    <property type="entry name" value="GLUCONATE OPERON TRANSCRIPTIONAL REPRESSOR"/>
    <property type="match status" value="1"/>
</dbReference>
<dbReference type="RefSeq" id="WP_053437873.1">
    <property type="nucleotide sequence ID" value="NZ_LGUF01000010.1"/>
</dbReference>
<dbReference type="EMBL" id="LGUF01000010">
    <property type="protein sequence ID" value="KON83554.1"/>
    <property type="molecule type" value="Genomic_DNA"/>
</dbReference>
<dbReference type="InterPro" id="IPR036390">
    <property type="entry name" value="WH_DNA-bd_sf"/>
</dbReference>
<dbReference type="AlphaFoldDB" id="A0A0M0G183"/>
<proteinExistence type="predicted"/>
<dbReference type="Proteomes" id="UP000037109">
    <property type="component" value="Unassembled WGS sequence"/>
</dbReference>
<dbReference type="GO" id="GO:0003677">
    <property type="term" value="F:DNA binding"/>
    <property type="evidence" value="ECO:0007669"/>
    <property type="project" value="UniProtKB-KW"/>
</dbReference>
<keyword evidence="6" id="KW-1185">Reference proteome</keyword>
<dbReference type="CDD" id="cd07377">
    <property type="entry name" value="WHTH_GntR"/>
    <property type="match status" value="1"/>
</dbReference>
<reference evidence="6" key="1">
    <citation type="submission" date="2015-07" db="EMBL/GenBank/DDBJ databases">
        <title>Fjat-10036 dsm4.</title>
        <authorList>
            <person name="Liu B."/>
            <person name="Wang J."/>
            <person name="Zhu Y."/>
            <person name="Liu G."/>
            <person name="Chen Q."/>
            <person name="Chen Z."/>
            <person name="Lan J."/>
            <person name="Che J."/>
            <person name="Ge C."/>
            <person name="Shi H."/>
            <person name="Pan Z."/>
            <person name="Liu X."/>
        </authorList>
    </citation>
    <scope>NUCLEOTIDE SEQUENCE [LARGE SCALE GENOMIC DNA]</scope>
    <source>
        <strain evidence="6">DSM 4</strain>
    </source>
</reference>
<dbReference type="OrthoDB" id="9781630at2"/>
<dbReference type="SUPFAM" id="SSF48008">
    <property type="entry name" value="GntR ligand-binding domain-like"/>
    <property type="match status" value="1"/>
</dbReference>
<dbReference type="InterPro" id="IPR008920">
    <property type="entry name" value="TF_FadR/GntR_C"/>
</dbReference>
<organism evidence="5 6">
    <name type="scientific">Sporosarcina globispora</name>
    <name type="common">Bacillus globisporus</name>
    <dbReference type="NCBI Taxonomy" id="1459"/>
    <lineage>
        <taxon>Bacteria</taxon>
        <taxon>Bacillati</taxon>
        <taxon>Bacillota</taxon>
        <taxon>Bacilli</taxon>
        <taxon>Bacillales</taxon>
        <taxon>Caryophanaceae</taxon>
        <taxon>Sporosarcina</taxon>
    </lineage>
</organism>
<comment type="caution">
    <text evidence="5">The sequence shown here is derived from an EMBL/GenBank/DDBJ whole genome shotgun (WGS) entry which is preliminary data.</text>
</comment>
<keyword evidence="3" id="KW-0804">Transcription</keyword>
<dbReference type="InterPro" id="IPR011711">
    <property type="entry name" value="GntR_C"/>
</dbReference>
<dbReference type="SUPFAM" id="SSF46785">
    <property type="entry name" value="Winged helix' DNA-binding domain"/>
    <property type="match status" value="1"/>
</dbReference>
<dbReference type="Pfam" id="PF00392">
    <property type="entry name" value="GntR"/>
    <property type="match status" value="1"/>
</dbReference>
<dbReference type="PATRIC" id="fig|1459.3.peg.6133"/>
<dbReference type="InterPro" id="IPR000524">
    <property type="entry name" value="Tscrpt_reg_HTH_GntR"/>
</dbReference>
<dbReference type="InterPro" id="IPR036388">
    <property type="entry name" value="WH-like_DNA-bd_sf"/>
</dbReference>
<accession>A0A0M0G183</accession>
<dbReference type="Gene3D" id="1.10.10.10">
    <property type="entry name" value="Winged helix-like DNA-binding domain superfamily/Winged helix DNA-binding domain"/>
    <property type="match status" value="1"/>
</dbReference>
<evidence type="ECO:0000313" key="5">
    <source>
        <dbReference type="EMBL" id="KON83554.1"/>
    </source>
</evidence>
<dbReference type="SMART" id="SM00895">
    <property type="entry name" value="FCD"/>
    <property type="match status" value="1"/>
</dbReference>